<evidence type="ECO:0000313" key="2">
    <source>
        <dbReference type="Proteomes" id="UP000308600"/>
    </source>
</evidence>
<dbReference type="EMBL" id="ML208432">
    <property type="protein sequence ID" value="TFK65568.1"/>
    <property type="molecule type" value="Genomic_DNA"/>
</dbReference>
<protein>
    <submittedName>
        <fullName evidence="1">Uncharacterized protein</fullName>
    </submittedName>
</protein>
<accession>A0ACD3AI51</accession>
<proteinExistence type="predicted"/>
<dbReference type="Proteomes" id="UP000308600">
    <property type="component" value="Unassembled WGS sequence"/>
</dbReference>
<gene>
    <name evidence="1" type="ORF">BDN72DRAFT_192511</name>
</gene>
<keyword evidence="2" id="KW-1185">Reference proteome</keyword>
<organism evidence="1 2">
    <name type="scientific">Pluteus cervinus</name>
    <dbReference type="NCBI Taxonomy" id="181527"/>
    <lineage>
        <taxon>Eukaryota</taxon>
        <taxon>Fungi</taxon>
        <taxon>Dikarya</taxon>
        <taxon>Basidiomycota</taxon>
        <taxon>Agaricomycotina</taxon>
        <taxon>Agaricomycetes</taxon>
        <taxon>Agaricomycetidae</taxon>
        <taxon>Agaricales</taxon>
        <taxon>Pluteineae</taxon>
        <taxon>Pluteaceae</taxon>
        <taxon>Pluteus</taxon>
    </lineage>
</organism>
<evidence type="ECO:0000313" key="1">
    <source>
        <dbReference type="EMBL" id="TFK65568.1"/>
    </source>
</evidence>
<name>A0ACD3AI51_9AGAR</name>
<reference evidence="1 2" key="1">
    <citation type="journal article" date="2019" name="Nat. Ecol. Evol.">
        <title>Megaphylogeny resolves global patterns of mushroom evolution.</title>
        <authorList>
            <person name="Varga T."/>
            <person name="Krizsan K."/>
            <person name="Foldi C."/>
            <person name="Dima B."/>
            <person name="Sanchez-Garcia M."/>
            <person name="Sanchez-Ramirez S."/>
            <person name="Szollosi G.J."/>
            <person name="Szarkandi J.G."/>
            <person name="Papp V."/>
            <person name="Albert L."/>
            <person name="Andreopoulos W."/>
            <person name="Angelini C."/>
            <person name="Antonin V."/>
            <person name="Barry K.W."/>
            <person name="Bougher N.L."/>
            <person name="Buchanan P."/>
            <person name="Buyck B."/>
            <person name="Bense V."/>
            <person name="Catcheside P."/>
            <person name="Chovatia M."/>
            <person name="Cooper J."/>
            <person name="Damon W."/>
            <person name="Desjardin D."/>
            <person name="Finy P."/>
            <person name="Geml J."/>
            <person name="Haridas S."/>
            <person name="Hughes K."/>
            <person name="Justo A."/>
            <person name="Karasinski D."/>
            <person name="Kautmanova I."/>
            <person name="Kiss B."/>
            <person name="Kocsube S."/>
            <person name="Kotiranta H."/>
            <person name="LaButti K.M."/>
            <person name="Lechner B.E."/>
            <person name="Liimatainen K."/>
            <person name="Lipzen A."/>
            <person name="Lukacs Z."/>
            <person name="Mihaltcheva S."/>
            <person name="Morgado L.N."/>
            <person name="Niskanen T."/>
            <person name="Noordeloos M.E."/>
            <person name="Ohm R.A."/>
            <person name="Ortiz-Santana B."/>
            <person name="Ovrebo C."/>
            <person name="Racz N."/>
            <person name="Riley R."/>
            <person name="Savchenko A."/>
            <person name="Shiryaev A."/>
            <person name="Soop K."/>
            <person name="Spirin V."/>
            <person name="Szebenyi C."/>
            <person name="Tomsovsky M."/>
            <person name="Tulloss R.E."/>
            <person name="Uehling J."/>
            <person name="Grigoriev I.V."/>
            <person name="Vagvolgyi C."/>
            <person name="Papp T."/>
            <person name="Martin F.M."/>
            <person name="Miettinen O."/>
            <person name="Hibbett D.S."/>
            <person name="Nagy L.G."/>
        </authorList>
    </citation>
    <scope>NUCLEOTIDE SEQUENCE [LARGE SCALE GENOMIC DNA]</scope>
    <source>
        <strain evidence="1 2">NL-1719</strain>
    </source>
</reference>
<sequence>MSAGRTNNAWRCFTRMLMVTSSTASTTCLPCLSTIFFRKGQNLPDNKQTCSSQLFATFELSESRSSRPRQKRASFRHCGA</sequence>